<dbReference type="RefSeq" id="WP_380025965.1">
    <property type="nucleotide sequence ID" value="NZ_JBHSHC010000096.1"/>
</dbReference>
<gene>
    <name evidence="3" type="ORF">ACFO8Q_11855</name>
</gene>
<dbReference type="Proteomes" id="UP001596002">
    <property type="component" value="Unassembled WGS sequence"/>
</dbReference>
<evidence type="ECO:0000256" key="1">
    <source>
        <dbReference type="SAM" id="SignalP"/>
    </source>
</evidence>
<name>A0ABV9Q167_9BACL</name>
<dbReference type="Pfam" id="PF13473">
    <property type="entry name" value="Cupredoxin_1"/>
    <property type="match status" value="1"/>
</dbReference>
<keyword evidence="4" id="KW-1185">Reference proteome</keyword>
<dbReference type="InterPro" id="IPR008972">
    <property type="entry name" value="Cupredoxin"/>
</dbReference>
<accession>A0ABV9Q167</accession>
<evidence type="ECO:0000313" key="3">
    <source>
        <dbReference type="EMBL" id="MFC4768045.1"/>
    </source>
</evidence>
<feature type="chain" id="PRO_5045102463" evidence="1">
    <location>
        <begin position="24"/>
        <end position="122"/>
    </location>
</feature>
<dbReference type="InterPro" id="IPR028096">
    <property type="entry name" value="EfeO_Cupredoxin"/>
</dbReference>
<protein>
    <submittedName>
        <fullName evidence="3">Cupredoxin domain-containing protein</fullName>
    </submittedName>
</protein>
<evidence type="ECO:0000313" key="4">
    <source>
        <dbReference type="Proteomes" id="UP001596002"/>
    </source>
</evidence>
<dbReference type="Gene3D" id="2.60.40.420">
    <property type="entry name" value="Cupredoxins - blue copper proteins"/>
    <property type="match status" value="1"/>
</dbReference>
<feature type="signal peptide" evidence="1">
    <location>
        <begin position="1"/>
        <end position="23"/>
    </location>
</feature>
<dbReference type="SUPFAM" id="SSF49503">
    <property type="entry name" value="Cupredoxins"/>
    <property type="match status" value="1"/>
</dbReference>
<sequence>MKKWISTWMVLLMCMSTAGIVQANQIEQEKEVTIYRIRITDKELNPNIIQVRQGKPFRLEIRNTGKKPHNFTLPELNIYSYNLRSGERMKLQMQIDRRGSYKFYSDAPGEPETDLTGKLVVW</sequence>
<keyword evidence="1" id="KW-0732">Signal</keyword>
<dbReference type="EMBL" id="JBHSHC010000096">
    <property type="protein sequence ID" value="MFC4768045.1"/>
    <property type="molecule type" value="Genomic_DNA"/>
</dbReference>
<feature type="domain" description="EfeO-type cupredoxin-like" evidence="2">
    <location>
        <begin position="15"/>
        <end position="121"/>
    </location>
</feature>
<comment type="caution">
    <text evidence="3">The sequence shown here is derived from an EMBL/GenBank/DDBJ whole genome shotgun (WGS) entry which is preliminary data.</text>
</comment>
<organism evidence="3 4">
    <name type="scientific">Effusibacillus consociatus</name>
    <dbReference type="NCBI Taxonomy" id="1117041"/>
    <lineage>
        <taxon>Bacteria</taxon>
        <taxon>Bacillati</taxon>
        <taxon>Bacillota</taxon>
        <taxon>Bacilli</taxon>
        <taxon>Bacillales</taxon>
        <taxon>Alicyclobacillaceae</taxon>
        <taxon>Effusibacillus</taxon>
    </lineage>
</organism>
<proteinExistence type="predicted"/>
<evidence type="ECO:0000259" key="2">
    <source>
        <dbReference type="Pfam" id="PF13473"/>
    </source>
</evidence>
<reference evidence="4" key="1">
    <citation type="journal article" date="2019" name="Int. J. Syst. Evol. Microbiol.">
        <title>The Global Catalogue of Microorganisms (GCM) 10K type strain sequencing project: providing services to taxonomists for standard genome sequencing and annotation.</title>
        <authorList>
            <consortium name="The Broad Institute Genomics Platform"/>
            <consortium name="The Broad Institute Genome Sequencing Center for Infectious Disease"/>
            <person name="Wu L."/>
            <person name="Ma J."/>
        </authorList>
    </citation>
    <scope>NUCLEOTIDE SEQUENCE [LARGE SCALE GENOMIC DNA]</scope>
    <source>
        <strain evidence="4">WYCCWR 12678</strain>
    </source>
</reference>